<dbReference type="Pfam" id="PF12833">
    <property type="entry name" value="HTH_18"/>
    <property type="match status" value="1"/>
</dbReference>
<keyword evidence="6" id="KW-1185">Reference proteome</keyword>
<evidence type="ECO:0000259" key="4">
    <source>
        <dbReference type="PROSITE" id="PS01124"/>
    </source>
</evidence>
<accession>A0ABU1ZIZ7</accession>
<proteinExistence type="predicted"/>
<dbReference type="SUPFAM" id="SSF46689">
    <property type="entry name" value="Homeodomain-like"/>
    <property type="match status" value="2"/>
</dbReference>
<dbReference type="PROSITE" id="PS00041">
    <property type="entry name" value="HTH_ARAC_FAMILY_1"/>
    <property type="match status" value="1"/>
</dbReference>
<evidence type="ECO:0000313" key="5">
    <source>
        <dbReference type="EMBL" id="MDR7305525.1"/>
    </source>
</evidence>
<evidence type="ECO:0000256" key="1">
    <source>
        <dbReference type="ARBA" id="ARBA00023015"/>
    </source>
</evidence>
<dbReference type="Proteomes" id="UP001268089">
    <property type="component" value="Unassembled WGS sequence"/>
</dbReference>
<comment type="caution">
    <text evidence="5">The sequence shown here is derived from an EMBL/GenBank/DDBJ whole genome shotgun (WGS) entry which is preliminary data.</text>
</comment>
<evidence type="ECO:0000313" key="6">
    <source>
        <dbReference type="Proteomes" id="UP001268089"/>
    </source>
</evidence>
<keyword evidence="2" id="KW-0238">DNA-binding</keyword>
<name>A0ABU1ZIZ7_9BURK</name>
<dbReference type="SMART" id="SM00342">
    <property type="entry name" value="HTH_ARAC"/>
    <property type="match status" value="1"/>
</dbReference>
<dbReference type="InterPro" id="IPR018060">
    <property type="entry name" value="HTH_AraC"/>
</dbReference>
<reference evidence="5 6" key="1">
    <citation type="submission" date="2023-07" db="EMBL/GenBank/DDBJ databases">
        <title>Sorghum-associated microbial communities from plants grown in Nebraska, USA.</title>
        <authorList>
            <person name="Schachtman D."/>
        </authorList>
    </citation>
    <scope>NUCLEOTIDE SEQUENCE [LARGE SCALE GENOMIC DNA]</scope>
    <source>
        <strain evidence="5 6">BE308</strain>
    </source>
</reference>
<dbReference type="PROSITE" id="PS01124">
    <property type="entry name" value="HTH_ARAC_FAMILY_2"/>
    <property type="match status" value="1"/>
</dbReference>
<evidence type="ECO:0000256" key="2">
    <source>
        <dbReference type="ARBA" id="ARBA00023125"/>
    </source>
</evidence>
<sequence length="275" mass="30139">MKIDFGWASVSLLPSAPYSVRDASCCCVLGLAFERQQGVHAIGADRRQDFDAWPGDLAFTLPEVEVFSESRTGGEYLTLHVAHDVPDLQVDAPLVGPRTVFHGDRQAVRLGWALRRLLHAAQPHPERIEELAAMLLGQGLSRLTLPWRGPSCYEADRKAHARVLDYIDSMLEGPLSLEELAGVAGMPLLRFLRSFSNAVGSTPHAYITERRLQRARRLLRASDAPLADIAFACGFAHQSHLGAVIKERLGLSPRQYRGLAQAVPLLAGTSVHLAI</sequence>
<feature type="domain" description="HTH araC/xylS-type" evidence="4">
    <location>
        <begin position="161"/>
        <end position="259"/>
    </location>
</feature>
<dbReference type="EMBL" id="JAVDXO010000001">
    <property type="protein sequence ID" value="MDR7305525.1"/>
    <property type="molecule type" value="Genomic_DNA"/>
</dbReference>
<dbReference type="RefSeq" id="WP_310339647.1">
    <property type="nucleotide sequence ID" value="NZ_JAVDXO010000001.1"/>
</dbReference>
<organism evidence="5 6">
    <name type="scientific">Rhodoferax saidenbachensis</name>
    <dbReference type="NCBI Taxonomy" id="1484693"/>
    <lineage>
        <taxon>Bacteria</taxon>
        <taxon>Pseudomonadati</taxon>
        <taxon>Pseudomonadota</taxon>
        <taxon>Betaproteobacteria</taxon>
        <taxon>Burkholderiales</taxon>
        <taxon>Comamonadaceae</taxon>
        <taxon>Rhodoferax</taxon>
    </lineage>
</organism>
<dbReference type="InterPro" id="IPR018062">
    <property type="entry name" value="HTH_AraC-typ_CS"/>
</dbReference>
<dbReference type="Gene3D" id="1.10.10.60">
    <property type="entry name" value="Homeodomain-like"/>
    <property type="match status" value="1"/>
</dbReference>
<protein>
    <submittedName>
        <fullName evidence="5">AraC-like DNA-binding protein</fullName>
    </submittedName>
</protein>
<keyword evidence="3" id="KW-0804">Transcription</keyword>
<gene>
    <name evidence="5" type="ORF">J2X15_000791</name>
</gene>
<dbReference type="InterPro" id="IPR009057">
    <property type="entry name" value="Homeodomain-like_sf"/>
</dbReference>
<dbReference type="PANTHER" id="PTHR46796">
    <property type="entry name" value="HTH-TYPE TRANSCRIPTIONAL ACTIVATOR RHAS-RELATED"/>
    <property type="match status" value="1"/>
</dbReference>
<keyword evidence="1" id="KW-0805">Transcription regulation</keyword>
<evidence type="ECO:0000256" key="3">
    <source>
        <dbReference type="ARBA" id="ARBA00023163"/>
    </source>
</evidence>
<dbReference type="InterPro" id="IPR050204">
    <property type="entry name" value="AraC_XylS_family_regulators"/>
</dbReference>